<dbReference type="EMBL" id="PCWQ01000005">
    <property type="protein sequence ID" value="PIR07256.1"/>
    <property type="molecule type" value="Genomic_DNA"/>
</dbReference>
<name>A0A2H0NGR3_9BACT</name>
<accession>A0A2H0NGR3</accession>
<sequence>MSRLLEKLYFIILVVIFIILLATPYIVKQGISFLEEELIEAVFIFVMLVVGFFIIRLYRKEVRLRQEREHKLEKKLNDSFQYIGKLNVQLQEMYSSFSGIDKYPTSKKDFKEITSFLLDKILGIVNVEWVMFRIIDLKTKRTLKEGSKARGGAIVLKYELSNFDILEGNLSQEYKIVKADNKSWQVPQI</sequence>
<keyword evidence="1" id="KW-1133">Transmembrane helix</keyword>
<evidence type="ECO:0000256" key="1">
    <source>
        <dbReference type="SAM" id="Phobius"/>
    </source>
</evidence>
<feature type="transmembrane region" description="Helical" evidence="1">
    <location>
        <begin position="38"/>
        <end position="58"/>
    </location>
</feature>
<keyword evidence="1" id="KW-0472">Membrane</keyword>
<evidence type="ECO:0000313" key="2">
    <source>
        <dbReference type="EMBL" id="PIR07256.1"/>
    </source>
</evidence>
<keyword evidence="1" id="KW-0812">Transmembrane</keyword>
<gene>
    <name evidence="2" type="ORF">COV55_00310</name>
</gene>
<proteinExistence type="predicted"/>
<evidence type="ECO:0000313" key="3">
    <source>
        <dbReference type="Proteomes" id="UP000230564"/>
    </source>
</evidence>
<dbReference type="Proteomes" id="UP000230564">
    <property type="component" value="Unassembled WGS sequence"/>
</dbReference>
<comment type="caution">
    <text evidence="2">The sequence shown here is derived from an EMBL/GenBank/DDBJ whole genome shotgun (WGS) entry which is preliminary data.</text>
</comment>
<feature type="transmembrane region" description="Helical" evidence="1">
    <location>
        <begin position="7"/>
        <end position="26"/>
    </location>
</feature>
<reference evidence="2 3" key="1">
    <citation type="submission" date="2017-09" db="EMBL/GenBank/DDBJ databases">
        <title>Depth-based differentiation of microbial function through sediment-hosted aquifers and enrichment of novel symbionts in the deep terrestrial subsurface.</title>
        <authorList>
            <person name="Probst A.J."/>
            <person name="Ladd B."/>
            <person name="Jarett J.K."/>
            <person name="Geller-Mcgrath D.E."/>
            <person name="Sieber C.M."/>
            <person name="Emerson J.B."/>
            <person name="Anantharaman K."/>
            <person name="Thomas B.C."/>
            <person name="Malmstrom R."/>
            <person name="Stieglmeier M."/>
            <person name="Klingl A."/>
            <person name="Woyke T."/>
            <person name="Ryan C.M."/>
            <person name="Banfield J.F."/>
        </authorList>
    </citation>
    <scope>NUCLEOTIDE SEQUENCE [LARGE SCALE GENOMIC DNA]</scope>
    <source>
        <strain evidence="2">CG11_big_fil_rev_8_21_14_0_20_36_20</strain>
    </source>
</reference>
<organism evidence="2 3">
    <name type="scientific">Candidatus Komeilibacteria bacterium CG11_big_fil_rev_8_21_14_0_20_36_20</name>
    <dbReference type="NCBI Taxonomy" id="1974477"/>
    <lineage>
        <taxon>Bacteria</taxon>
        <taxon>Candidatus Komeiliibacteriota</taxon>
    </lineage>
</organism>
<protein>
    <submittedName>
        <fullName evidence="2">Uncharacterized protein</fullName>
    </submittedName>
</protein>
<dbReference type="AlphaFoldDB" id="A0A2H0NGR3"/>